<evidence type="ECO:0000256" key="4">
    <source>
        <dbReference type="ARBA" id="ARBA00022989"/>
    </source>
</evidence>
<gene>
    <name evidence="10" type="ORF">J34TS1_35950</name>
</gene>
<feature type="transmembrane region" description="Helical" evidence="7">
    <location>
        <begin position="389"/>
        <end position="412"/>
    </location>
</feature>
<dbReference type="InterPro" id="IPR025857">
    <property type="entry name" value="MacB_PCD"/>
</dbReference>
<reference evidence="10 11" key="1">
    <citation type="submission" date="2021-03" db="EMBL/GenBank/DDBJ databases">
        <title>Antimicrobial resistance genes in bacteria isolated from Japanese honey, and their potential for conferring macrolide and lincosamide resistance in the American foulbrood pathogen Paenibacillus larvae.</title>
        <authorList>
            <person name="Okamoto M."/>
            <person name="Kumagai M."/>
            <person name="Kanamori H."/>
            <person name="Takamatsu D."/>
        </authorList>
    </citation>
    <scope>NUCLEOTIDE SEQUENCE [LARGE SCALE GENOMIC DNA]</scope>
    <source>
        <strain evidence="10 11">J34TS1</strain>
    </source>
</reference>
<evidence type="ECO:0000256" key="7">
    <source>
        <dbReference type="SAM" id="Phobius"/>
    </source>
</evidence>
<feature type="transmembrane region" description="Helical" evidence="7">
    <location>
        <begin position="20"/>
        <end position="42"/>
    </location>
</feature>
<feature type="transmembrane region" description="Helical" evidence="7">
    <location>
        <begin position="418"/>
        <end position="439"/>
    </location>
</feature>
<feature type="domain" description="MacB-like periplasmic core" evidence="9">
    <location>
        <begin position="476"/>
        <end position="702"/>
    </location>
</feature>
<dbReference type="InterPro" id="IPR050250">
    <property type="entry name" value="Macrolide_Exporter_MacB"/>
</dbReference>
<evidence type="ECO:0000256" key="1">
    <source>
        <dbReference type="ARBA" id="ARBA00004651"/>
    </source>
</evidence>
<evidence type="ECO:0000259" key="8">
    <source>
        <dbReference type="Pfam" id="PF02687"/>
    </source>
</evidence>
<keyword evidence="2" id="KW-1003">Cell membrane</keyword>
<dbReference type="PANTHER" id="PTHR30572:SF4">
    <property type="entry name" value="ABC TRANSPORTER PERMEASE YTRF"/>
    <property type="match status" value="1"/>
</dbReference>
<comment type="similarity">
    <text evidence="6">Belongs to the ABC-4 integral membrane protein family.</text>
</comment>
<feature type="domain" description="ABC3 transporter permease C-terminal" evidence="8">
    <location>
        <begin position="737"/>
        <end position="848"/>
    </location>
</feature>
<keyword evidence="4 7" id="KW-1133">Transmembrane helix</keyword>
<evidence type="ECO:0008006" key="12">
    <source>
        <dbReference type="Google" id="ProtNLM"/>
    </source>
</evidence>
<dbReference type="Pfam" id="PF12704">
    <property type="entry name" value="MacB_PCD"/>
    <property type="match status" value="2"/>
</dbReference>
<dbReference type="Proteomes" id="UP000682811">
    <property type="component" value="Unassembled WGS sequence"/>
</dbReference>
<evidence type="ECO:0000259" key="9">
    <source>
        <dbReference type="Pfam" id="PF12704"/>
    </source>
</evidence>
<keyword evidence="11" id="KW-1185">Reference proteome</keyword>
<evidence type="ECO:0000313" key="10">
    <source>
        <dbReference type="EMBL" id="GIO48830.1"/>
    </source>
</evidence>
<dbReference type="RefSeq" id="WP_212979444.1">
    <property type="nucleotide sequence ID" value="NZ_AP025343.1"/>
</dbReference>
<feature type="transmembrane region" description="Helical" evidence="7">
    <location>
        <begin position="249"/>
        <end position="273"/>
    </location>
</feature>
<dbReference type="GO" id="GO:0005886">
    <property type="term" value="C:plasma membrane"/>
    <property type="evidence" value="ECO:0007669"/>
    <property type="project" value="UniProtKB-SubCell"/>
</dbReference>
<accession>A0A919YGL5</accession>
<feature type="domain" description="MacB-like periplasmic core" evidence="9">
    <location>
        <begin position="18"/>
        <end position="221"/>
    </location>
</feature>
<dbReference type="GO" id="GO:0022857">
    <property type="term" value="F:transmembrane transporter activity"/>
    <property type="evidence" value="ECO:0007669"/>
    <property type="project" value="TreeGrafter"/>
</dbReference>
<evidence type="ECO:0000256" key="3">
    <source>
        <dbReference type="ARBA" id="ARBA00022692"/>
    </source>
</evidence>
<keyword evidence="5 7" id="KW-0472">Membrane</keyword>
<feature type="transmembrane region" description="Helical" evidence="7">
    <location>
        <begin position="816"/>
        <end position="846"/>
    </location>
</feature>
<dbReference type="AlphaFoldDB" id="A0A919YGL5"/>
<sequence length="858" mass="95218">MNLLGIAWKFFKLKKGRSFFSVLGISLGIMMLIISQILLFTVEKSNEATVRQKYGNFDMLVGYQTNKQYLAQEDLAFINNIPGVIQSSSLLYPYLVKDKSQSELLDMPVYVGLKNDSLSKELPFHHIGEGAFPKENEVVLSQSYLKSNGLNIGSIIDLPFPPNGTKQVKISGTFNQSEKLDYYALFNYDWLSQVTSNENKATVAMLKLSDPSEITEITYELKDRFSDIFIDARQEMVKAKENIGGLKPFIQILTIGSLIGSILIVISTLQMAVQERQRDLATLRLLGAQKSHLFILILFESLIIGILAGVASTLIGVQAASLSKEFVEQLMQVQISEVVVPWNQVMTSAVIGVLLTVLAGLIPAYSATKLPPIAAYRQSAEPLERINPFITAAGLILFVVSSFITCLNYFYFHGSSRTYLFAGIMFLISMFLNIPIVILSTAKLFSFITQPFLGSEGYISGKNVLRQLKRSIQITSILVLALSVGFTGSMLFHSVVVQAEESIRNEHLTDYTIRSSESSLEPGYPAELAEQLQQIHGVESIAVPTSLFGLTLNLNQEYAAKNWNGQFHQINGHKQAQISLGAIDMETANRFKPIKVLEGTISQNALRDNGVVITKEVKDIGYKLGDTIQIGRFDDVQKGAKGHSFKVVGVIENIPILPTEEFKIYTDASNLEKYFGINKLQQIQYNITLKDQTETIQNQVETLLKDPRFSTTMLYDKTKELEQLRTEATQRMLILLIVVVLMTCIAIIGLMNSMASSLQERKREFAVLRAIGSRRKQVIRLALFEGMIITISGGVIGIISGVGLGYQILAALEAEYYIFPLSLIVIGLCASPIIGILAALSPSLWLAKLKLMQTLRAD</sequence>
<evidence type="ECO:0000256" key="5">
    <source>
        <dbReference type="ARBA" id="ARBA00023136"/>
    </source>
</evidence>
<organism evidence="10 11">
    <name type="scientific">Paenibacillus azoreducens</name>
    <dbReference type="NCBI Taxonomy" id="116718"/>
    <lineage>
        <taxon>Bacteria</taxon>
        <taxon>Bacillati</taxon>
        <taxon>Bacillota</taxon>
        <taxon>Bacilli</taxon>
        <taxon>Bacillales</taxon>
        <taxon>Paenibacillaceae</taxon>
        <taxon>Paenibacillus</taxon>
    </lineage>
</organism>
<dbReference type="Pfam" id="PF02687">
    <property type="entry name" value="FtsX"/>
    <property type="match status" value="2"/>
</dbReference>
<comment type="subcellular location">
    <subcellularLocation>
        <location evidence="1">Cell membrane</location>
        <topology evidence="1">Multi-pass membrane protein</topology>
    </subcellularLocation>
</comment>
<feature type="transmembrane region" description="Helical" evidence="7">
    <location>
        <begin position="778"/>
        <end position="804"/>
    </location>
</feature>
<proteinExistence type="inferred from homology"/>
<name>A0A919YGL5_9BACL</name>
<feature type="transmembrane region" description="Helical" evidence="7">
    <location>
        <begin position="472"/>
        <end position="492"/>
    </location>
</feature>
<feature type="transmembrane region" description="Helical" evidence="7">
    <location>
        <begin position="293"/>
        <end position="317"/>
    </location>
</feature>
<comment type="caution">
    <text evidence="10">The sequence shown here is derived from an EMBL/GenBank/DDBJ whole genome shotgun (WGS) entry which is preliminary data.</text>
</comment>
<dbReference type="InterPro" id="IPR003838">
    <property type="entry name" value="ABC3_permease_C"/>
</dbReference>
<protein>
    <recommendedName>
        <fullName evidence="12">FtsX-like permease family protein</fullName>
    </recommendedName>
</protein>
<keyword evidence="3 7" id="KW-0812">Transmembrane</keyword>
<dbReference type="EMBL" id="BORT01000016">
    <property type="protein sequence ID" value="GIO48830.1"/>
    <property type="molecule type" value="Genomic_DNA"/>
</dbReference>
<feature type="domain" description="ABC3 transporter permease C-terminal" evidence="8">
    <location>
        <begin position="254"/>
        <end position="372"/>
    </location>
</feature>
<evidence type="ECO:0000313" key="11">
    <source>
        <dbReference type="Proteomes" id="UP000682811"/>
    </source>
</evidence>
<evidence type="ECO:0000256" key="2">
    <source>
        <dbReference type="ARBA" id="ARBA00022475"/>
    </source>
</evidence>
<evidence type="ECO:0000256" key="6">
    <source>
        <dbReference type="ARBA" id="ARBA00038076"/>
    </source>
</evidence>
<feature type="transmembrane region" description="Helical" evidence="7">
    <location>
        <begin position="732"/>
        <end position="758"/>
    </location>
</feature>
<feature type="transmembrane region" description="Helical" evidence="7">
    <location>
        <begin position="345"/>
        <end position="368"/>
    </location>
</feature>
<dbReference type="PANTHER" id="PTHR30572">
    <property type="entry name" value="MEMBRANE COMPONENT OF TRANSPORTER-RELATED"/>
    <property type="match status" value="1"/>
</dbReference>